<keyword evidence="4" id="KW-0547">Nucleotide-binding</keyword>
<keyword evidence="10" id="KW-1185">Reference proteome</keyword>
<keyword evidence="5 9" id="KW-0067">ATP-binding</keyword>
<dbReference type="PROSITE" id="PS50893">
    <property type="entry name" value="ABC_TRANSPORTER_2"/>
    <property type="match status" value="2"/>
</dbReference>
<dbReference type="Pfam" id="PF00005">
    <property type="entry name" value="ABC_tran"/>
    <property type="match status" value="2"/>
</dbReference>
<dbReference type="CDD" id="cd03225">
    <property type="entry name" value="ABC_cobalt_CbiO_domain1"/>
    <property type="match status" value="1"/>
</dbReference>
<accession>A0ABT3MSF5</accession>
<dbReference type="SUPFAM" id="SSF52540">
    <property type="entry name" value="P-loop containing nucleoside triphosphate hydrolases"/>
    <property type="match status" value="2"/>
</dbReference>
<dbReference type="SMART" id="SM00382">
    <property type="entry name" value="AAA"/>
    <property type="match status" value="1"/>
</dbReference>
<keyword evidence="7" id="KW-0472">Membrane</keyword>
<evidence type="ECO:0000259" key="8">
    <source>
        <dbReference type="PROSITE" id="PS50893"/>
    </source>
</evidence>
<evidence type="ECO:0000256" key="5">
    <source>
        <dbReference type="ARBA" id="ARBA00022840"/>
    </source>
</evidence>
<evidence type="ECO:0000256" key="3">
    <source>
        <dbReference type="ARBA" id="ARBA00022475"/>
    </source>
</evidence>
<comment type="subcellular location">
    <subcellularLocation>
        <location evidence="1">Cell membrane</location>
        <topology evidence="1">Peripheral membrane protein</topology>
    </subcellularLocation>
</comment>
<protein>
    <submittedName>
        <fullName evidence="9">ATP-binding cassette domain-containing protein</fullName>
    </submittedName>
</protein>
<evidence type="ECO:0000256" key="2">
    <source>
        <dbReference type="ARBA" id="ARBA00022448"/>
    </source>
</evidence>
<keyword evidence="6" id="KW-1278">Translocase</keyword>
<dbReference type="InterPro" id="IPR003439">
    <property type="entry name" value="ABC_transporter-like_ATP-bd"/>
</dbReference>
<evidence type="ECO:0000256" key="7">
    <source>
        <dbReference type="ARBA" id="ARBA00023136"/>
    </source>
</evidence>
<dbReference type="PANTHER" id="PTHR43553:SF27">
    <property type="entry name" value="ENERGY-COUPLING FACTOR TRANSPORTER ATP-BINDING PROTEIN ECFA2"/>
    <property type="match status" value="1"/>
</dbReference>
<dbReference type="GO" id="GO:0005524">
    <property type="term" value="F:ATP binding"/>
    <property type="evidence" value="ECO:0007669"/>
    <property type="project" value="UniProtKB-KW"/>
</dbReference>
<dbReference type="PROSITE" id="PS00211">
    <property type="entry name" value="ABC_TRANSPORTER_1"/>
    <property type="match status" value="1"/>
</dbReference>
<dbReference type="InterPro" id="IPR015856">
    <property type="entry name" value="ABC_transpr_CbiO/EcfA_su"/>
</dbReference>
<evidence type="ECO:0000256" key="4">
    <source>
        <dbReference type="ARBA" id="ARBA00022741"/>
    </source>
</evidence>
<reference evidence="9 10" key="1">
    <citation type="submission" date="2022-10" db="EMBL/GenBank/DDBJ databases">
        <title>High-quality genome sequences of two octocoral-associated bacteria, Endozoicomonas euniceicola EF212 and Endozoicomonas gorgoniicola PS125.</title>
        <authorList>
            <person name="Chiou Y.-J."/>
            <person name="Chen Y.-H."/>
        </authorList>
    </citation>
    <scope>NUCLEOTIDE SEQUENCE [LARGE SCALE GENOMIC DNA]</scope>
    <source>
        <strain evidence="9 10">PS125</strain>
    </source>
</reference>
<evidence type="ECO:0000313" key="9">
    <source>
        <dbReference type="EMBL" id="MCW7552303.1"/>
    </source>
</evidence>
<proteinExistence type="predicted"/>
<dbReference type="InterPro" id="IPR050095">
    <property type="entry name" value="ECF_ABC_transporter_ATP-bd"/>
</dbReference>
<sequence length="453" mass="50177">MLLHCKSLSYSCPFEQRQLINRIDLSLNQGEHVFIHSHDLPTLSALAVILSGLGQQHLNGTISGTVQWKNRASPEPGSVALLQGGPSEQLSGCCFSVRDELVFGAENIGLPAPEILRSMDSLVDTFELRELLDQDPFSLSGGEQQRLLLASVLMMKPELLILQEPFSQLSPGAIKRLAGWLRLQKNMTVVYLSSNAEIYSAWVNKRFSLEEGILTESTIEAEAGAFKKTSALKPNAKDSDSKPLLEVDKLSFHYPEQPALLEDLSFSIKKGEVVAICGENGSGKSTLLNLIQGHLQPNSGDIKFQGRSICNDQPWERAHDIGFVFQQPEQQIFSATIREELAYGPEKTGKRKEDIKALVKKVGGFLKLDKCLDKNPLDGDYQQRKVINLGSVITMEPSLLLLDEPSAGIGEEQREQLVEYILELQSSGCTFLIVSHDPVFIQACSQRRIYLSE</sequence>
<gene>
    <name evidence="9" type="ORF">NX722_06495</name>
</gene>
<feature type="domain" description="ABC transporter" evidence="8">
    <location>
        <begin position="245"/>
        <end position="453"/>
    </location>
</feature>
<dbReference type="InterPro" id="IPR027417">
    <property type="entry name" value="P-loop_NTPase"/>
</dbReference>
<evidence type="ECO:0000256" key="1">
    <source>
        <dbReference type="ARBA" id="ARBA00004202"/>
    </source>
</evidence>
<dbReference type="Proteomes" id="UP001209854">
    <property type="component" value="Unassembled WGS sequence"/>
</dbReference>
<dbReference type="PANTHER" id="PTHR43553">
    <property type="entry name" value="HEAVY METAL TRANSPORTER"/>
    <property type="match status" value="1"/>
</dbReference>
<keyword evidence="3" id="KW-1003">Cell membrane</keyword>
<dbReference type="EMBL" id="JAPFCC010000001">
    <property type="protein sequence ID" value="MCW7552303.1"/>
    <property type="molecule type" value="Genomic_DNA"/>
</dbReference>
<dbReference type="InterPro" id="IPR017871">
    <property type="entry name" value="ABC_transporter-like_CS"/>
</dbReference>
<dbReference type="InterPro" id="IPR003593">
    <property type="entry name" value="AAA+_ATPase"/>
</dbReference>
<keyword evidence="2" id="KW-0813">Transport</keyword>
<evidence type="ECO:0000256" key="6">
    <source>
        <dbReference type="ARBA" id="ARBA00022967"/>
    </source>
</evidence>
<dbReference type="RefSeq" id="WP_262567273.1">
    <property type="nucleotide sequence ID" value="NZ_JAPFCC010000001.1"/>
</dbReference>
<evidence type="ECO:0000313" key="10">
    <source>
        <dbReference type="Proteomes" id="UP001209854"/>
    </source>
</evidence>
<organism evidence="9 10">
    <name type="scientific">Endozoicomonas gorgoniicola</name>
    <dbReference type="NCBI Taxonomy" id="1234144"/>
    <lineage>
        <taxon>Bacteria</taxon>
        <taxon>Pseudomonadati</taxon>
        <taxon>Pseudomonadota</taxon>
        <taxon>Gammaproteobacteria</taxon>
        <taxon>Oceanospirillales</taxon>
        <taxon>Endozoicomonadaceae</taxon>
        <taxon>Endozoicomonas</taxon>
    </lineage>
</organism>
<dbReference type="Gene3D" id="3.40.50.300">
    <property type="entry name" value="P-loop containing nucleotide triphosphate hydrolases"/>
    <property type="match status" value="2"/>
</dbReference>
<name>A0ABT3MSF5_9GAMM</name>
<feature type="domain" description="ABC transporter" evidence="8">
    <location>
        <begin position="3"/>
        <end position="236"/>
    </location>
</feature>
<comment type="caution">
    <text evidence="9">The sequence shown here is derived from an EMBL/GenBank/DDBJ whole genome shotgun (WGS) entry which is preliminary data.</text>
</comment>